<proteinExistence type="predicted"/>
<feature type="domain" description="Reticulon" evidence="8">
    <location>
        <begin position="271"/>
        <end position="469"/>
    </location>
</feature>
<feature type="compositionally biased region" description="Polar residues" evidence="7">
    <location>
        <begin position="15"/>
        <end position="25"/>
    </location>
</feature>
<feature type="region of interest" description="Disordered" evidence="7">
    <location>
        <begin position="1"/>
        <end position="27"/>
    </location>
</feature>
<sequence length="561" mass="61534">MSLTWTESFTEELGSVSSTPDSTPPCTDVTLRVSAKRFLFFRGGNEESDFPELLTAREWSEDEEGPEDEDGSLSSPSVWGTPRQNSFELTFSYIAFSEGEASSRRETGRRRGCVRGRRTDTVDVPEVAESPAVDWDPQAFLTGEGEQEEEKDVEMIPEPAESVHQSVEPSVEGKANISDQEMGASRGGEEIPDRQTPCITEPHVTFAFTRASYGSELPVSMETTATSLTEVASNAEPPPIGQNTQEELTSEQWFSTLNQSEQTTVHIQIAVMDILYWKDMEQTGLVLTGLVVTLLSLVQLSIVSVLSTLSLVIMCFTISVRIYCSLLHCLQLRDGAHPFKSYLDMEIGLGGDKAEHLMQRAIVLTCSALDTLKRLVFVFSLFDSLKFLLLMYLVTYLGALCNGLTLLIIGVIAVFSVPLFYRQYQGKIDSLCAVVQSHVDNIKDILNRLAQGGGPTPDSTPGGAKPKTLFHSDARRRCHGPPTDEPEQSRTLERPVLHGVTAPRQHARFFSKAGPGGAGLVQPRSALKRPSVLRVQFCGGALGARVRVFNGNFACVECPLT</sequence>
<feature type="compositionally biased region" description="Acidic residues" evidence="7">
    <location>
        <begin position="60"/>
        <end position="71"/>
    </location>
</feature>
<dbReference type="AlphaFoldDB" id="A0AAD8YT62"/>
<evidence type="ECO:0000256" key="1">
    <source>
        <dbReference type="ARBA" id="ARBA00004477"/>
    </source>
</evidence>
<keyword evidence="4 6" id="KW-1133">Transmembrane helix</keyword>
<dbReference type="GO" id="GO:0014069">
    <property type="term" value="C:postsynaptic density"/>
    <property type="evidence" value="ECO:0007669"/>
    <property type="project" value="TreeGrafter"/>
</dbReference>
<organism evidence="9 10">
    <name type="scientific">Electrophorus voltai</name>
    <dbReference type="NCBI Taxonomy" id="2609070"/>
    <lineage>
        <taxon>Eukaryota</taxon>
        <taxon>Metazoa</taxon>
        <taxon>Chordata</taxon>
        <taxon>Craniata</taxon>
        <taxon>Vertebrata</taxon>
        <taxon>Euteleostomi</taxon>
        <taxon>Actinopterygii</taxon>
        <taxon>Neopterygii</taxon>
        <taxon>Teleostei</taxon>
        <taxon>Ostariophysi</taxon>
        <taxon>Gymnotiformes</taxon>
        <taxon>Gymnotoidei</taxon>
        <taxon>Gymnotidae</taxon>
        <taxon>Electrophorus</taxon>
    </lineage>
</organism>
<protein>
    <recommendedName>
        <fullName evidence="6">Reticulon</fullName>
    </recommendedName>
</protein>
<dbReference type="EMBL" id="JAROKS010000025">
    <property type="protein sequence ID" value="KAK1786412.1"/>
    <property type="molecule type" value="Genomic_DNA"/>
</dbReference>
<dbReference type="PANTHER" id="PTHR45799">
    <property type="entry name" value="RETICULON-LIKE PROTEIN"/>
    <property type="match status" value="1"/>
</dbReference>
<dbReference type="GO" id="GO:0043005">
    <property type="term" value="C:neuron projection"/>
    <property type="evidence" value="ECO:0007669"/>
    <property type="project" value="TreeGrafter"/>
</dbReference>
<comment type="caution">
    <text evidence="9">The sequence shown here is derived from an EMBL/GenBank/DDBJ whole genome shotgun (WGS) entry which is preliminary data.</text>
</comment>
<reference evidence="9" key="1">
    <citation type="submission" date="2023-03" db="EMBL/GenBank/DDBJ databases">
        <title>Electrophorus voltai genome.</title>
        <authorList>
            <person name="Bian C."/>
        </authorList>
    </citation>
    <scope>NUCLEOTIDE SEQUENCE</scope>
    <source>
        <strain evidence="9">CB-2022</strain>
        <tissue evidence="9">Muscle</tissue>
    </source>
</reference>
<evidence type="ECO:0000256" key="6">
    <source>
        <dbReference type="RuleBase" id="RU210713"/>
    </source>
</evidence>
<dbReference type="PANTHER" id="PTHR45799:SF7">
    <property type="entry name" value="RETICULON"/>
    <property type="match status" value="1"/>
</dbReference>
<dbReference type="Proteomes" id="UP001239994">
    <property type="component" value="Unassembled WGS sequence"/>
</dbReference>
<keyword evidence="3 6" id="KW-0256">Endoplasmic reticulum</keyword>
<keyword evidence="2 6" id="KW-0812">Transmembrane</keyword>
<dbReference type="InterPro" id="IPR046964">
    <property type="entry name" value="RTN1-4"/>
</dbReference>
<dbReference type="PROSITE" id="PS50845">
    <property type="entry name" value="RETICULON"/>
    <property type="match status" value="1"/>
</dbReference>
<feature type="transmembrane region" description="Helical" evidence="6">
    <location>
        <begin position="375"/>
        <end position="397"/>
    </location>
</feature>
<dbReference type="GO" id="GO:0005789">
    <property type="term" value="C:endoplasmic reticulum membrane"/>
    <property type="evidence" value="ECO:0007669"/>
    <property type="project" value="UniProtKB-SubCell"/>
</dbReference>
<evidence type="ECO:0000313" key="10">
    <source>
        <dbReference type="Proteomes" id="UP001239994"/>
    </source>
</evidence>
<dbReference type="GO" id="GO:0071787">
    <property type="term" value="P:endoplasmic reticulum tubular network formation"/>
    <property type="evidence" value="ECO:0007669"/>
    <property type="project" value="TreeGrafter"/>
</dbReference>
<name>A0AAD8YT62_9TELE</name>
<feature type="region of interest" description="Disordered" evidence="7">
    <location>
        <begin position="51"/>
        <end position="81"/>
    </location>
</feature>
<evidence type="ECO:0000256" key="3">
    <source>
        <dbReference type="ARBA" id="ARBA00022824"/>
    </source>
</evidence>
<evidence type="ECO:0000259" key="8">
    <source>
        <dbReference type="PROSITE" id="PS50845"/>
    </source>
</evidence>
<evidence type="ECO:0000256" key="5">
    <source>
        <dbReference type="ARBA" id="ARBA00023136"/>
    </source>
</evidence>
<evidence type="ECO:0000313" key="9">
    <source>
        <dbReference type="EMBL" id="KAK1786412.1"/>
    </source>
</evidence>
<keyword evidence="5 6" id="KW-0472">Membrane</keyword>
<keyword evidence="10" id="KW-1185">Reference proteome</keyword>
<dbReference type="GO" id="GO:0030182">
    <property type="term" value="P:neuron differentiation"/>
    <property type="evidence" value="ECO:0007669"/>
    <property type="project" value="TreeGrafter"/>
</dbReference>
<accession>A0AAD8YT62</accession>
<dbReference type="InterPro" id="IPR003388">
    <property type="entry name" value="Reticulon"/>
</dbReference>
<dbReference type="Gene3D" id="1.20.5.2480">
    <property type="match status" value="1"/>
</dbReference>
<feature type="transmembrane region" description="Helical" evidence="6">
    <location>
        <begin position="284"/>
        <end position="303"/>
    </location>
</feature>
<evidence type="ECO:0000256" key="2">
    <source>
        <dbReference type="ARBA" id="ARBA00022692"/>
    </source>
</evidence>
<dbReference type="GO" id="GO:0007420">
    <property type="term" value="P:brain development"/>
    <property type="evidence" value="ECO:0007669"/>
    <property type="project" value="TreeGrafter"/>
</dbReference>
<dbReference type="Pfam" id="PF02453">
    <property type="entry name" value="Reticulon"/>
    <property type="match status" value="1"/>
</dbReference>
<comment type="subcellular location">
    <subcellularLocation>
        <location evidence="1 6">Endoplasmic reticulum membrane</location>
        <topology evidence="1 6">Multi-pass membrane protein</topology>
    </subcellularLocation>
</comment>
<gene>
    <name evidence="9" type="ORF">P4O66_018104</name>
</gene>
<evidence type="ECO:0000256" key="4">
    <source>
        <dbReference type="ARBA" id="ARBA00022989"/>
    </source>
</evidence>
<feature type="transmembrane region" description="Helical" evidence="6">
    <location>
        <begin position="403"/>
        <end position="421"/>
    </location>
</feature>
<evidence type="ECO:0000256" key="7">
    <source>
        <dbReference type="SAM" id="MobiDB-lite"/>
    </source>
</evidence>